<evidence type="ECO:0000313" key="3">
    <source>
        <dbReference type="EMBL" id="BDD89450.1"/>
    </source>
</evidence>
<keyword evidence="4" id="KW-1185">Reference proteome</keyword>
<dbReference type="Proteomes" id="UP000830055">
    <property type="component" value="Chromosome"/>
</dbReference>
<feature type="region of interest" description="Disordered" evidence="1">
    <location>
        <begin position="412"/>
        <end position="435"/>
    </location>
</feature>
<protein>
    <recommendedName>
        <fullName evidence="2">GCVT N-terminal domain-containing protein</fullName>
    </recommendedName>
</protein>
<evidence type="ECO:0000256" key="1">
    <source>
        <dbReference type="SAM" id="MobiDB-lite"/>
    </source>
</evidence>
<dbReference type="SUPFAM" id="SSF103025">
    <property type="entry name" value="Folate-binding domain"/>
    <property type="match status" value="1"/>
</dbReference>
<organism evidence="3 4">
    <name type="scientific">Desulfofustis limnaeus</name>
    <dbReference type="NCBI Taxonomy" id="2740163"/>
    <lineage>
        <taxon>Bacteria</taxon>
        <taxon>Pseudomonadati</taxon>
        <taxon>Thermodesulfobacteriota</taxon>
        <taxon>Desulfobulbia</taxon>
        <taxon>Desulfobulbales</taxon>
        <taxon>Desulfocapsaceae</taxon>
        <taxon>Desulfofustis</taxon>
    </lineage>
</organism>
<dbReference type="InterPro" id="IPR028896">
    <property type="entry name" value="GcvT/YgfZ/DmdA"/>
</dbReference>
<dbReference type="InterPro" id="IPR027266">
    <property type="entry name" value="TrmE/GcvT-like"/>
</dbReference>
<evidence type="ECO:0000259" key="2">
    <source>
        <dbReference type="Pfam" id="PF01571"/>
    </source>
</evidence>
<gene>
    <name evidence="3" type="ORF">DPPLL_38150</name>
</gene>
<dbReference type="RefSeq" id="WP_284152750.1">
    <property type="nucleotide sequence ID" value="NZ_AP025516.1"/>
</dbReference>
<accession>A0ABM7WER1</accession>
<dbReference type="PANTHER" id="PTHR43757:SF2">
    <property type="entry name" value="AMINOMETHYLTRANSFERASE, MITOCHONDRIAL"/>
    <property type="match status" value="1"/>
</dbReference>
<dbReference type="EMBL" id="AP025516">
    <property type="protein sequence ID" value="BDD89450.1"/>
    <property type="molecule type" value="Genomic_DNA"/>
</dbReference>
<proteinExistence type="predicted"/>
<dbReference type="Gene3D" id="3.30.1360.120">
    <property type="entry name" value="Probable tRNA modification gtpase trme, domain 1"/>
    <property type="match status" value="1"/>
</dbReference>
<reference evidence="3 4" key="1">
    <citation type="submission" date="2022-01" db="EMBL/GenBank/DDBJ databases">
        <title>Desulfofustis limnae sp. nov., a novel mesophilic sulfate-reducing bacterium isolated from marsh soil.</title>
        <authorList>
            <person name="Watanabe M."/>
            <person name="Takahashi A."/>
            <person name="Kojima H."/>
            <person name="Fukui M."/>
        </authorList>
    </citation>
    <scope>NUCLEOTIDE SEQUENCE [LARGE SCALE GENOMIC DNA]</scope>
    <source>
        <strain evidence="3 4">PPLL</strain>
    </source>
</reference>
<dbReference type="PANTHER" id="PTHR43757">
    <property type="entry name" value="AMINOMETHYLTRANSFERASE"/>
    <property type="match status" value="1"/>
</dbReference>
<feature type="domain" description="GCVT N-terminal" evidence="2">
    <location>
        <begin position="13"/>
        <end position="271"/>
    </location>
</feature>
<evidence type="ECO:0000313" key="4">
    <source>
        <dbReference type="Proteomes" id="UP000830055"/>
    </source>
</evidence>
<sequence length="435" mass="47712">MTTEKTAVRKTVLFDWHLANHATMAEFGGYQMPLWYPSGAKHEHRTVLTGVGLFDTSHMGVLTVAGEAAWSLLQHCFSRDLRTCIGIKPGPLTPGRCVYGLFLRENGTVLDDAIISQLGPERYLVVVNSGMGPIVREHLLLHANGPVDVADRSGRIGKIDVQGPAAALVLEGLLGDPDKVLSDMIYFSCKGDVEEGPTAVLLRDKTPILLSRTGYTGEFGFEIYLPAAATVSVWEQLLAAGRNREIAACGLASRDSLRTGAVLPLSHQDIGDWLFQNTPWSFVLPWDETGQRFSKSFIGAEGLSAARDKSYTYPFAGYDPRKIPVTDKTVVLDRHEVAIGTVLTCTTDMGIDRVGEQIVSIVSPESAGRPADFLARGLSCGFVKTNRPCVAGEQVRLTDGKRSVPVEIRRDIRPDRTARRSMREMRNQEMRGETR</sequence>
<name>A0ABM7WER1_9BACT</name>
<dbReference type="Pfam" id="PF01571">
    <property type="entry name" value="GCV_T"/>
    <property type="match status" value="1"/>
</dbReference>
<dbReference type="InterPro" id="IPR006222">
    <property type="entry name" value="GCVT_N"/>
</dbReference>